<dbReference type="Pfam" id="PF01119">
    <property type="entry name" value="DNA_mis_repair"/>
    <property type="match status" value="1"/>
</dbReference>
<feature type="compositionally biased region" description="Low complexity" evidence="3">
    <location>
        <begin position="494"/>
        <end position="515"/>
    </location>
</feature>
<comment type="similarity">
    <text evidence="1">Belongs to the DNA mismatch repair MutL/HexB family.</text>
</comment>
<feature type="region of interest" description="Disordered" evidence="3">
    <location>
        <begin position="401"/>
        <end position="533"/>
    </location>
</feature>
<evidence type="ECO:0000256" key="2">
    <source>
        <dbReference type="ARBA" id="ARBA00022763"/>
    </source>
</evidence>
<dbReference type="SUPFAM" id="SSF54211">
    <property type="entry name" value="Ribosomal protein S5 domain 2-like"/>
    <property type="match status" value="1"/>
</dbReference>
<dbReference type="GeneID" id="63760614"/>
<dbReference type="PANTHER" id="PTHR10073">
    <property type="entry name" value="DNA MISMATCH REPAIR PROTEIN MLH, PMS, MUTL"/>
    <property type="match status" value="1"/>
</dbReference>
<protein>
    <recommendedName>
        <fullName evidence="4">DNA mismatch repair protein S5 domain-containing protein</fullName>
    </recommendedName>
</protein>
<dbReference type="VEuPathDB" id="FungiDB:ASPSYDRAFT_28656"/>
<dbReference type="PANTHER" id="PTHR10073:SF41">
    <property type="entry name" value="MISMATCH REPAIR PROTEIN, PUTATIVE (AFU_ORTHOLOGUE AFUA_8G05820)-RELATED"/>
    <property type="match status" value="1"/>
</dbReference>
<feature type="region of interest" description="Disordered" evidence="3">
    <location>
        <begin position="551"/>
        <end position="607"/>
    </location>
</feature>
<dbReference type="RefSeq" id="XP_040706851.1">
    <property type="nucleotide sequence ID" value="XM_040844541.1"/>
</dbReference>
<dbReference type="AlphaFoldDB" id="A0A1L9TUI8"/>
<feature type="region of interest" description="Disordered" evidence="3">
    <location>
        <begin position="695"/>
        <end position="724"/>
    </location>
</feature>
<dbReference type="InterPro" id="IPR038973">
    <property type="entry name" value="MutL/Mlh/Pms-like"/>
</dbReference>
<keyword evidence="2" id="KW-0227">DNA damage</keyword>
<dbReference type="Proteomes" id="UP000184356">
    <property type="component" value="Unassembled WGS sequence"/>
</dbReference>
<dbReference type="GO" id="GO:0030983">
    <property type="term" value="F:mismatched DNA binding"/>
    <property type="evidence" value="ECO:0007669"/>
    <property type="project" value="InterPro"/>
</dbReference>
<dbReference type="CDD" id="cd16926">
    <property type="entry name" value="HATPase_MutL-MLH-PMS-like"/>
    <property type="match status" value="1"/>
</dbReference>
<dbReference type="InterPro" id="IPR036890">
    <property type="entry name" value="HATPase_C_sf"/>
</dbReference>
<dbReference type="GO" id="GO:0061982">
    <property type="term" value="P:meiosis I cell cycle process"/>
    <property type="evidence" value="ECO:0007669"/>
    <property type="project" value="UniProtKB-ARBA"/>
</dbReference>
<dbReference type="InterPro" id="IPR002099">
    <property type="entry name" value="MutL/Mlh/PMS"/>
</dbReference>
<dbReference type="InterPro" id="IPR014762">
    <property type="entry name" value="DNA_mismatch_repair_CS"/>
</dbReference>
<name>A0A1L9TUI8_9EURO</name>
<dbReference type="STRING" id="1036612.A0A1L9TUI8"/>
<evidence type="ECO:0000259" key="4">
    <source>
        <dbReference type="SMART" id="SM01340"/>
    </source>
</evidence>
<dbReference type="GO" id="GO:0005524">
    <property type="term" value="F:ATP binding"/>
    <property type="evidence" value="ECO:0007669"/>
    <property type="project" value="InterPro"/>
</dbReference>
<proteinExistence type="inferred from homology"/>
<dbReference type="InterPro" id="IPR014721">
    <property type="entry name" value="Ribsml_uS5_D2-typ_fold_subgr"/>
</dbReference>
<dbReference type="OrthoDB" id="10263226at2759"/>
<evidence type="ECO:0000313" key="6">
    <source>
        <dbReference type="Proteomes" id="UP000184356"/>
    </source>
</evidence>
<feature type="compositionally biased region" description="Polar residues" evidence="3">
    <location>
        <begin position="401"/>
        <end position="414"/>
    </location>
</feature>
<feature type="compositionally biased region" description="Basic and acidic residues" evidence="3">
    <location>
        <begin position="522"/>
        <end position="531"/>
    </location>
</feature>
<organism evidence="5 6">
    <name type="scientific">Aspergillus sydowii CBS 593.65</name>
    <dbReference type="NCBI Taxonomy" id="1036612"/>
    <lineage>
        <taxon>Eukaryota</taxon>
        <taxon>Fungi</taxon>
        <taxon>Dikarya</taxon>
        <taxon>Ascomycota</taxon>
        <taxon>Pezizomycotina</taxon>
        <taxon>Eurotiomycetes</taxon>
        <taxon>Eurotiomycetidae</taxon>
        <taxon>Eurotiales</taxon>
        <taxon>Aspergillaceae</taxon>
        <taxon>Aspergillus</taxon>
        <taxon>Aspergillus subgen. Nidulantes</taxon>
    </lineage>
</organism>
<feature type="compositionally biased region" description="Polar residues" evidence="3">
    <location>
        <begin position="444"/>
        <end position="489"/>
    </location>
</feature>
<dbReference type="PROSITE" id="PS00058">
    <property type="entry name" value="DNA_MISMATCH_REPAIR_1"/>
    <property type="match status" value="1"/>
</dbReference>
<dbReference type="GO" id="GO:0032389">
    <property type="term" value="C:MutLalpha complex"/>
    <property type="evidence" value="ECO:0007669"/>
    <property type="project" value="TreeGrafter"/>
</dbReference>
<dbReference type="Gene3D" id="3.30.565.10">
    <property type="entry name" value="Histidine kinase-like ATPase, C-terminal domain"/>
    <property type="match status" value="1"/>
</dbReference>
<dbReference type="GO" id="GO:0140664">
    <property type="term" value="F:ATP-dependent DNA damage sensor activity"/>
    <property type="evidence" value="ECO:0007669"/>
    <property type="project" value="InterPro"/>
</dbReference>
<sequence length="856" mass="92744">MPIVALPPTTVRAIGSTSTISDPYSVVKELLDNSLDASATSVSVEVSQDTVDTIQIKDNGHGIPSSDYGLVCKRTFTSKIHTVEDLKKVGGKSLGFRGEALASAAEVSGTLIISTRVQSEPVGALLKCGRNGELISTERVAHPVGTTVRVSNLFRQIPVRRQTAIKNSKKTLLRIKKMIQAYAMARPSTRLSLKILKAKNDSGNWMYAPGKQATLIDAALKVAGRDIASICITKEWPASHPNDCESLRDVGSDIRLAALLPNLGSDFTRFNNMGQYISIDGRPMSSGGGVAQSIVKLYKSYLRSVASRDGLSPTITDPFLCIHILCPDETYDVNIEPLKDDVLFEDQPTILSLFESLLQDLYGAKADVNGLDHDSPAENIEPVSQDGFEALLSGRSQKTTLITHTPGSNCQNGDIMSARTFMRPGPPRHSPPRNRPSLGKQFVLPTNSKTSGTSSVVDIQGQHCSLSHRSTESSASNSSPREIRQTTNHAACLPSPVSSSGSSPSHSTSLSPTTPVRNPRAQQREHDRERYGNGSLDTWFLKLSQASQTLAATDDVQTQDNEPSLSQIAQDRFGSETVSPRDAAELRVESSQSMDTSSSPTPELGPVQVFSNNAAQTSRSVNKGKGLPVMEQWAASLYSTPNPDENPDLQKALEFETRKKAAIQERRLHLQGSRPSVPTSSPHQSRYLAARAALNSEPDPTTQQSKPVDAANANGASKSVLNPHDPRAYLMRLHTTDSSSNSKLKRITSNKLPFERISEGYDLHSLGFTSPSGLSLLRTSFSETAKVDLYTRSGDQNDAFNAHNLDAAIETWKSRLSELIRTYYRPTDGSDIPQLQFDFSAIIPISNSNGLPAANA</sequence>
<feature type="compositionally biased region" description="Low complexity" evidence="3">
    <location>
        <begin position="590"/>
        <end position="599"/>
    </location>
</feature>
<evidence type="ECO:0000256" key="3">
    <source>
        <dbReference type="SAM" id="MobiDB-lite"/>
    </source>
</evidence>
<accession>A0A1L9TUI8</accession>
<dbReference type="GO" id="GO:0006298">
    <property type="term" value="P:mismatch repair"/>
    <property type="evidence" value="ECO:0007669"/>
    <property type="project" value="InterPro"/>
</dbReference>
<feature type="region of interest" description="Disordered" evidence="3">
    <location>
        <begin position="666"/>
        <end position="685"/>
    </location>
</feature>
<dbReference type="InterPro" id="IPR013507">
    <property type="entry name" value="DNA_mismatch_S5_2-like"/>
</dbReference>
<feature type="domain" description="DNA mismatch repair protein S5" evidence="4">
    <location>
        <begin position="219"/>
        <end position="363"/>
    </location>
</feature>
<dbReference type="FunFam" id="3.30.565.10:FF:000017">
    <property type="entry name" value="PMS1 homolog 1, mismatch repair system component"/>
    <property type="match status" value="1"/>
</dbReference>
<dbReference type="SUPFAM" id="SSF55874">
    <property type="entry name" value="ATPase domain of HSP90 chaperone/DNA topoisomerase II/histidine kinase"/>
    <property type="match status" value="1"/>
</dbReference>
<gene>
    <name evidence="5" type="ORF">ASPSYDRAFT_28656</name>
</gene>
<dbReference type="EMBL" id="KV878583">
    <property type="protein sequence ID" value="OJJ63045.1"/>
    <property type="molecule type" value="Genomic_DNA"/>
</dbReference>
<dbReference type="InterPro" id="IPR020568">
    <property type="entry name" value="Ribosomal_Su5_D2-typ_SF"/>
</dbReference>
<dbReference type="Gene3D" id="3.30.230.10">
    <property type="match status" value="1"/>
</dbReference>
<feature type="compositionally biased region" description="Polar residues" evidence="3">
    <location>
        <begin position="673"/>
        <end position="684"/>
    </location>
</feature>
<evidence type="ECO:0000256" key="1">
    <source>
        <dbReference type="ARBA" id="ARBA00006082"/>
    </source>
</evidence>
<dbReference type="SMART" id="SM01340">
    <property type="entry name" value="DNA_mis_repair"/>
    <property type="match status" value="1"/>
</dbReference>
<dbReference type="NCBIfam" id="TIGR00585">
    <property type="entry name" value="mutl"/>
    <property type="match status" value="1"/>
</dbReference>
<dbReference type="Pfam" id="PF13589">
    <property type="entry name" value="HATPase_c_3"/>
    <property type="match status" value="1"/>
</dbReference>
<feature type="compositionally biased region" description="Polar residues" evidence="3">
    <location>
        <begin position="551"/>
        <end position="569"/>
    </location>
</feature>
<keyword evidence="6" id="KW-1185">Reference proteome</keyword>
<evidence type="ECO:0000313" key="5">
    <source>
        <dbReference type="EMBL" id="OJJ63045.1"/>
    </source>
</evidence>
<reference evidence="6" key="1">
    <citation type="journal article" date="2017" name="Genome Biol.">
        <title>Comparative genomics reveals high biological diversity and specific adaptations in the industrially and medically important fungal genus Aspergillus.</title>
        <authorList>
            <person name="de Vries R.P."/>
            <person name="Riley R."/>
            <person name="Wiebenga A."/>
            <person name="Aguilar-Osorio G."/>
            <person name="Amillis S."/>
            <person name="Uchima C.A."/>
            <person name="Anderluh G."/>
            <person name="Asadollahi M."/>
            <person name="Askin M."/>
            <person name="Barry K."/>
            <person name="Battaglia E."/>
            <person name="Bayram O."/>
            <person name="Benocci T."/>
            <person name="Braus-Stromeyer S.A."/>
            <person name="Caldana C."/>
            <person name="Canovas D."/>
            <person name="Cerqueira G.C."/>
            <person name="Chen F."/>
            <person name="Chen W."/>
            <person name="Choi C."/>
            <person name="Clum A."/>
            <person name="Dos Santos R.A."/>
            <person name="Damasio A.R."/>
            <person name="Diallinas G."/>
            <person name="Emri T."/>
            <person name="Fekete E."/>
            <person name="Flipphi M."/>
            <person name="Freyberg S."/>
            <person name="Gallo A."/>
            <person name="Gournas C."/>
            <person name="Habgood R."/>
            <person name="Hainaut M."/>
            <person name="Harispe M.L."/>
            <person name="Henrissat B."/>
            <person name="Hilden K.S."/>
            <person name="Hope R."/>
            <person name="Hossain A."/>
            <person name="Karabika E."/>
            <person name="Karaffa L."/>
            <person name="Karanyi Z."/>
            <person name="Krasevec N."/>
            <person name="Kuo A."/>
            <person name="Kusch H."/>
            <person name="LaButti K."/>
            <person name="Lagendijk E.L."/>
            <person name="Lapidus A."/>
            <person name="Levasseur A."/>
            <person name="Lindquist E."/>
            <person name="Lipzen A."/>
            <person name="Logrieco A.F."/>
            <person name="MacCabe A."/>
            <person name="Maekelae M.R."/>
            <person name="Malavazi I."/>
            <person name="Melin P."/>
            <person name="Meyer V."/>
            <person name="Mielnichuk N."/>
            <person name="Miskei M."/>
            <person name="Molnar A.P."/>
            <person name="Mule G."/>
            <person name="Ngan C.Y."/>
            <person name="Orejas M."/>
            <person name="Orosz E."/>
            <person name="Ouedraogo J.P."/>
            <person name="Overkamp K.M."/>
            <person name="Park H.-S."/>
            <person name="Perrone G."/>
            <person name="Piumi F."/>
            <person name="Punt P.J."/>
            <person name="Ram A.F."/>
            <person name="Ramon A."/>
            <person name="Rauscher S."/>
            <person name="Record E."/>
            <person name="Riano-Pachon D.M."/>
            <person name="Robert V."/>
            <person name="Roehrig J."/>
            <person name="Ruller R."/>
            <person name="Salamov A."/>
            <person name="Salih N.S."/>
            <person name="Samson R.A."/>
            <person name="Sandor E."/>
            <person name="Sanguinetti M."/>
            <person name="Schuetze T."/>
            <person name="Sepcic K."/>
            <person name="Shelest E."/>
            <person name="Sherlock G."/>
            <person name="Sophianopoulou V."/>
            <person name="Squina F.M."/>
            <person name="Sun H."/>
            <person name="Susca A."/>
            <person name="Todd R.B."/>
            <person name="Tsang A."/>
            <person name="Unkles S.E."/>
            <person name="van de Wiele N."/>
            <person name="van Rossen-Uffink D."/>
            <person name="Oliveira J.V."/>
            <person name="Vesth T.C."/>
            <person name="Visser J."/>
            <person name="Yu J.-H."/>
            <person name="Zhou M."/>
            <person name="Andersen M.R."/>
            <person name="Archer D.B."/>
            <person name="Baker S.E."/>
            <person name="Benoit I."/>
            <person name="Brakhage A.A."/>
            <person name="Braus G.H."/>
            <person name="Fischer R."/>
            <person name="Frisvad J.C."/>
            <person name="Goldman G.H."/>
            <person name="Houbraken J."/>
            <person name="Oakley B."/>
            <person name="Pocsi I."/>
            <person name="Scazzocchio C."/>
            <person name="Seiboth B."/>
            <person name="vanKuyk P.A."/>
            <person name="Wortman J."/>
            <person name="Dyer P.S."/>
            <person name="Grigoriev I.V."/>
        </authorList>
    </citation>
    <scope>NUCLEOTIDE SEQUENCE [LARGE SCALE GENOMIC DNA]</scope>
    <source>
        <strain evidence="6">CBS 593.65</strain>
    </source>
</reference>
<dbReference type="GO" id="GO:0016887">
    <property type="term" value="F:ATP hydrolysis activity"/>
    <property type="evidence" value="ECO:0007669"/>
    <property type="project" value="InterPro"/>
</dbReference>